<reference evidence="6 7" key="1">
    <citation type="submission" date="2023-08" db="EMBL/GenBank/DDBJ databases">
        <title>Arthrobacter horti sp. nov., isolated from forest soil.</title>
        <authorList>
            <person name="Park M."/>
        </authorList>
    </citation>
    <scope>NUCLEOTIDE SEQUENCE [LARGE SCALE GENOMIC DNA]</scope>
    <source>
        <strain evidence="6 7">YJM1</strain>
    </source>
</reference>
<dbReference type="Pfam" id="PF00551">
    <property type="entry name" value="Formyl_trans_N"/>
    <property type="match status" value="1"/>
</dbReference>
<organism evidence="6 7">
    <name type="scientific">Arthrobacter horti</name>
    <dbReference type="NCBI Taxonomy" id="3068273"/>
    <lineage>
        <taxon>Bacteria</taxon>
        <taxon>Bacillati</taxon>
        <taxon>Actinomycetota</taxon>
        <taxon>Actinomycetes</taxon>
        <taxon>Micrococcales</taxon>
        <taxon>Micrococcaceae</taxon>
        <taxon>Arthrobacter</taxon>
    </lineage>
</organism>
<dbReference type="PANTHER" id="PTHR42706">
    <property type="entry name" value="FORMYLTETRAHYDROFOLATE DEFORMYLASE"/>
    <property type="match status" value="1"/>
</dbReference>
<comment type="pathway">
    <text evidence="3">Purine metabolism; IMP biosynthesis via de novo pathway; formate from 10-formyl-5,6,7,8-tetrahydrofolate: step 1/1.</text>
</comment>
<comment type="similarity">
    <text evidence="3">Belongs to the PurU family.</text>
</comment>
<dbReference type="NCBIfam" id="NF004684">
    <property type="entry name" value="PRK06027.1"/>
    <property type="match status" value="1"/>
</dbReference>
<evidence type="ECO:0000256" key="4">
    <source>
        <dbReference type="NCBIfam" id="TIGR00655"/>
    </source>
</evidence>
<dbReference type="CDD" id="cd08648">
    <property type="entry name" value="FMT_core_Formyl-FH4-Hydrolase_C"/>
    <property type="match status" value="1"/>
</dbReference>
<dbReference type="PANTHER" id="PTHR42706:SF1">
    <property type="entry name" value="FORMYLTETRAHYDROFOLATE DEFORMYLASE 2, MITOCHONDRIAL"/>
    <property type="match status" value="1"/>
</dbReference>
<keyword evidence="3" id="KW-0658">Purine biosynthesis</keyword>
<dbReference type="Proteomes" id="UP001232725">
    <property type="component" value="Unassembled WGS sequence"/>
</dbReference>
<dbReference type="PIRSF" id="PIRSF036480">
    <property type="entry name" value="FormyFH4_hydr"/>
    <property type="match status" value="1"/>
</dbReference>
<dbReference type="EMBL" id="JAVALS010000007">
    <property type="protein sequence ID" value="MDP5227682.1"/>
    <property type="molecule type" value="Genomic_DNA"/>
</dbReference>
<dbReference type="InterPro" id="IPR041729">
    <property type="entry name" value="Formyl-FH4-Hydrolase_C"/>
</dbReference>
<dbReference type="Gene3D" id="3.40.50.170">
    <property type="entry name" value="Formyl transferase, N-terminal domain"/>
    <property type="match status" value="1"/>
</dbReference>
<comment type="catalytic activity">
    <reaction evidence="3">
        <text>(6R)-10-formyltetrahydrofolate + H2O = (6S)-5,6,7,8-tetrahydrofolate + formate + H(+)</text>
        <dbReference type="Rhea" id="RHEA:19833"/>
        <dbReference type="ChEBI" id="CHEBI:15377"/>
        <dbReference type="ChEBI" id="CHEBI:15378"/>
        <dbReference type="ChEBI" id="CHEBI:15740"/>
        <dbReference type="ChEBI" id="CHEBI:57453"/>
        <dbReference type="ChEBI" id="CHEBI:195366"/>
        <dbReference type="EC" id="3.5.1.10"/>
    </reaction>
</comment>
<dbReference type="HAMAP" id="MF_01927">
    <property type="entry name" value="PurU"/>
    <property type="match status" value="1"/>
</dbReference>
<evidence type="ECO:0000256" key="2">
    <source>
        <dbReference type="ARBA" id="ARBA00022801"/>
    </source>
</evidence>
<accession>A0ABT9IQ24</accession>
<dbReference type="InterPro" id="IPR004810">
    <property type="entry name" value="PurU"/>
</dbReference>
<dbReference type="CDD" id="cd04875">
    <property type="entry name" value="ACT_F4HF-DF"/>
    <property type="match status" value="1"/>
</dbReference>
<dbReference type="InterPro" id="IPR002376">
    <property type="entry name" value="Formyl_transf_N"/>
</dbReference>
<sequence>MTIVLENRPTGGTTADALASARKTGTVQYVLTLACPERPGIVRAITGFLADRGFDIIEHQQFDDHVSGKLFLRTAFTPGDEEVSVDGLSAEFAAVADEFGMEFTIHDGRPQRVLVMVSKAGHCLNDLIFRWRAGSLGAELAVVVSNHEDLRPMAEAAGLPFIHVPITADTKPEAEARLLELIEEYQADLVVLARYMQVLSDGLTKTLRGRAINIHHSFLPGFKGAKPYHQAYDRGVKLIGATAHYVTADLDEGPIIEQEVFRVDHSLDANTLATVGRDAESQALSRAVQWHCQHRVLLNNTRTVVFR</sequence>
<dbReference type="InterPro" id="IPR044074">
    <property type="entry name" value="PurU_ACT"/>
</dbReference>
<dbReference type="NCBIfam" id="TIGR00655">
    <property type="entry name" value="PurU"/>
    <property type="match status" value="1"/>
</dbReference>
<dbReference type="SUPFAM" id="SSF55021">
    <property type="entry name" value="ACT-like"/>
    <property type="match status" value="1"/>
</dbReference>
<proteinExistence type="inferred from homology"/>
<evidence type="ECO:0000256" key="1">
    <source>
        <dbReference type="ARBA" id="ARBA00022563"/>
    </source>
</evidence>
<evidence type="ECO:0000256" key="3">
    <source>
        <dbReference type="HAMAP-Rule" id="MF_01927"/>
    </source>
</evidence>
<feature type="domain" description="ACT" evidence="5">
    <location>
        <begin position="30"/>
        <end position="111"/>
    </location>
</feature>
<dbReference type="EC" id="3.5.1.10" evidence="3 4"/>
<dbReference type="PRINTS" id="PR01575">
    <property type="entry name" value="FFH4HYDRLASE"/>
</dbReference>
<dbReference type="InterPro" id="IPR045865">
    <property type="entry name" value="ACT-like_dom_sf"/>
</dbReference>
<dbReference type="SUPFAM" id="SSF53328">
    <property type="entry name" value="Formyltransferase"/>
    <property type="match status" value="1"/>
</dbReference>
<keyword evidence="7" id="KW-1185">Reference proteome</keyword>
<gene>
    <name evidence="3 6" type="primary">purU</name>
    <name evidence="6" type="ORF">Q9R02_11000</name>
</gene>
<comment type="function">
    <text evidence="3">Catalyzes the hydrolysis of 10-formyltetrahydrofolate (formyl-FH4) to formate and tetrahydrofolate (FH4).</text>
</comment>
<dbReference type="InterPro" id="IPR036477">
    <property type="entry name" value="Formyl_transf_N_sf"/>
</dbReference>
<name>A0ABT9IQ24_9MICC</name>
<dbReference type="Gene3D" id="3.30.70.260">
    <property type="match status" value="1"/>
</dbReference>
<keyword evidence="1 3" id="KW-0554">One-carbon metabolism</keyword>
<dbReference type="InterPro" id="IPR002912">
    <property type="entry name" value="ACT_dom"/>
</dbReference>
<evidence type="ECO:0000259" key="5">
    <source>
        <dbReference type="PROSITE" id="PS51671"/>
    </source>
</evidence>
<evidence type="ECO:0000313" key="7">
    <source>
        <dbReference type="Proteomes" id="UP001232725"/>
    </source>
</evidence>
<feature type="active site" evidence="3">
    <location>
        <position position="251"/>
    </location>
</feature>
<protein>
    <recommendedName>
        <fullName evidence="3 4">Formyltetrahydrofolate deformylase</fullName>
        <ecNumber evidence="3 4">3.5.1.10</ecNumber>
    </recommendedName>
    <alternativeName>
        <fullName evidence="3">Formyl-FH(4) hydrolase</fullName>
    </alternativeName>
</protein>
<comment type="caution">
    <text evidence="6">The sequence shown here is derived from an EMBL/GenBank/DDBJ whole genome shotgun (WGS) entry which is preliminary data.</text>
</comment>
<dbReference type="GO" id="GO:0008864">
    <property type="term" value="F:formyltetrahydrofolate deformylase activity"/>
    <property type="evidence" value="ECO:0007669"/>
    <property type="project" value="UniProtKB-EC"/>
</dbReference>
<dbReference type="PROSITE" id="PS51671">
    <property type="entry name" value="ACT"/>
    <property type="match status" value="1"/>
</dbReference>
<dbReference type="RefSeq" id="WP_305996737.1">
    <property type="nucleotide sequence ID" value="NZ_JAVALS010000007.1"/>
</dbReference>
<keyword evidence="2 3" id="KW-0378">Hydrolase</keyword>
<evidence type="ECO:0000313" key="6">
    <source>
        <dbReference type="EMBL" id="MDP5227682.1"/>
    </source>
</evidence>